<keyword evidence="13" id="KW-1185">Reference proteome</keyword>
<dbReference type="PROSITE" id="PS01324">
    <property type="entry name" value="GLYCOSYL_HYDROL_F4"/>
    <property type="match status" value="1"/>
</dbReference>
<dbReference type="NCBIfam" id="NF011657">
    <property type="entry name" value="PRK15076.1"/>
    <property type="match status" value="1"/>
</dbReference>
<dbReference type="PRINTS" id="PR00732">
    <property type="entry name" value="GLHYDRLASE4"/>
</dbReference>
<evidence type="ECO:0000313" key="12">
    <source>
        <dbReference type="EMBL" id="MCP1100852.1"/>
    </source>
</evidence>
<dbReference type="InterPro" id="IPR022616">
    <property type="entry name" value="Glyco_hydro_4_C"/>
</dbReference>
<keyword evidence="8" id="KW-0119">Carbohydrate metabolism</keyword>
<dbReference type="InterPro" id="IPR001088">
    <property type="entry name" value="Glyco_hydro_4"/>
</dbReference>
<comment type="caution">
    <text evidence="12">The sequence shown here is derived from an EMBL/GenBank/DDBJ whole genome shotgun (WGS) entry which is preliminary data.</text>
</comment>
<comment type="cofactor">
    <cofactor evidence="10">
        <name>NAD(+)</name>
        <dbReference type="ChEBI" id="CHEBI:57540"/>
    </cofactor>
    <text evidence="10">Binds 1 NAD(+) per subunit.</text>
</comment>
<dbReference type="InterPro" id="IPR036291">
    <property type="entry name" value="NAD(P)-bd_dom_sf"/>
</dbReference>
<proteinExistence type="inferred from homology"/>
<dbReference type="Pfam" id="PF02056">
    <property type="entry name" value="Glyco_hydro_4"/>
    <property type="match status" value="1"/>
</dbReference>
<dbReference type="PANTHER" id="PTHR32092">
    <property type="entry name" value="6-PHOSPHO-BETA-GLUCOSIDASE-RELATED"/>
    <property type="match status" value="1"/>
</dbReference>
<dbReference type="InterPro" id="IPR015955">
    <property type="entry name" value="Lactate_DH/Glyco_Ohase_4_C"/>
</dbReference>
<name>A0ABT1E8L1_9FIRM</name>
<dbReference type="InterPro" id="IPR019802">
    <property type="entry name" value="GlycHydrolase_4_CS"/>
</dbReference>
<dbReference type="Proteomes" id="UP001523566">
    <property type="component" value="Unassembled WGS sequence"/>
</dbReference>
<feature type="domain" description="Glycosyl hydrolase family 4 C-terminal" evidence="11">
    <location>
        <begin position="200"/>
        <end position="412"/>
    </location>
</feature>
<evidence type="ECO:0000256" key="9">
    <source>
        <dbReference type="ARBA" id="ARBA00023295"/>
    </source>
</evidence>
<dbReference type="SUPFAM" id="SSF56327">
    <property type="entry name" value="LDH C-terminal domain-like"/>
    <property type="match status" value="1"/>
</dbReference>
<evidence type="ECO:0000256" key="2">
    <source>
        <dbReference type="ARBA" id="ARBA00010141"/>
    </source>
</evidence>
<keyword evidence="5 10" id="KW-0378">Hydrolase</keyword>
<keyword evidence="6 10" id="KW-0520">NAD</keyword>
<comment type="cofactor">
    <cofactor evidence="1">
        <name>Mn(2+)</name>
        <dbReference type="ChEBI" id="CHEBI:29035"/>
    </cofactor>
</comment>
<evidence type="ECO:0000256" key="10">
    <source>
        <dbReference type="RuleBase" id="RU361152"/>
    </source>
</evidence>
<reference evidence="12 13" key="1">
    <citation type="journal article" date="2022" name="Genome Biol. Evol.">
        <title>Host diet, physiology and behaviors set the stage for Lachnospiraceae cladogenesis.</title>
        <authorList>
            <person name="Vera-Ponce De Leon A."/>
            <person name="Schneider M."/>
            <person name="Jahnes B.C."/>
            <person name="Sadowski V."/>
            <person name="Camuy-Velez L.A."/>
            <person name="Duan J."/>
            <person name="Sabree Z.L."/>
        </authorList>
    </citation>
    <scope>NUCLEOTIDE SEQUENCE [LARGE SCALE GENOMIC DNA]</scope>
    <source>
        <strain evidence="12 13">PAL113</strain>
    </source>
</reference>
<comment type="subunit">
    <text evidence="3">Homotetramer.</text>
</comment>
<dbReference type="InterPro" id="IPR053715">
    <property type="entry name" value="GH4_Enzyme_sf"/>
</dbReference>
<keyword evidence="9 10" id="KW-0326">Glycosidase</keyword>
<dbReference type="PANTHER" id="PTHR32092:SF6">
    <property type="entry name" value="ALPHA-GALACTOSIDASE"/>
    <property type="match status" value="1"/>
</dbReference>
<evidence type="ECO:0000256" key="7">
    <source>
        <dbReference type="ARBA" id="ARBA00023211"/>
    </source>
</evidence>
<evidence type="ECO:0000256" key="5">
    <source>
        <dbReference type="ARBA" id="ARBA00022801"/>
    </source>
</evidence>
<gene>
    <name evidence="12" type="ORF">NK125_00285</name>
</gene>
<dbReference type="Pfam" id="PF11975">
    <property type="entry name" value="Glyco_hydro_4C"/>
    <property type="match status" value="1"/>
</dbReference>
<protein>
    <submittedName>
        <fullName evidence="12">Alpha-glucosidase/alpha-galactosidase</fullName>
    </submittedName>
</protein>
<dbReference type="SUPFAM" id="SSF51735">
    <property type="entry name" value="NAD(P)-binding Rossmann-fold domains"/>
    <property type="match status" value="1"/>
</dbReference>
<evidence type="ECO:0000259" key="11">
    <source>
        <dbReference type="Pfam" id="PF11975"/>
    </source>
</evidence>
<dbReference type="Gene3D" id="3.90.1820.10">
    <property type="entry name" value="AglA-like glucosidase"/>
    <property type="match status" value="1"/>
</dbReference>
<dbReference type="EMBL" id="JAMZFW010000001">
    <property type="protein sequence ID" value="MCP1100852.1"/>
    <property type="molecule type" value="Genomic_DNA"/>
</dbReference>
<comment type="similarity">
    <text evidence="2 10">Belongs to the glycosyl hydrolase 4 family.</text>
</comment>
<accession>A0ABT1E8L1</accession>
<evidence type="ECO:0000313" key="13">
    <source>
        <dbReference type="Proteomes" id="UP001523566"/>
    </source>
</evidence>
<evidence type="ECO:0000256" key="8">
    <source>
        <dbReference type="ARBA" id="ARBA00023277"/>
    </source>
</evidence>
<sequence>MIKITFIGAGSTVFARNVLGDCMCTPALRESEIALYDIDKGRLEDSETILNAINQNINSNRAKIKTYLGVENRKDALKNADFVVNAIQVGGYSPSTIIDFEIPKKYGVNQTIADTLGIGGIMRGLRTIPVLRDIAREMEEVCPEALFLNYTNPMSILTGYMQRYTKIKTVGLCHSVQKCTEELFTNLDIKDQLEGHTEFIAGINHMAWLLDIKNKEGKDMYPMIRKMAKAKNEQEKHDDMVRFEYINNFGYYCTESSEHNAEYNNFFIKKQYPELIEKYNIPLDEYPRRCEKQIAEWEEEKAGILKNGEITHERSHEYASYIMEAIVTNKPYKIGGNVMNTGLITNLVSDACVEVPCLVDGSGVTPCYVGELPTQLAAMNMTNINVQLLTIQAAVTKDRNYIYQAAMLDPHTSSELTIEETKRMCDELIEAHGEYMVDYQ</sequence>
<evidence type="ECO:0000256" key="6">
    <source>
        <dbReference type="ARBA" id="ARBA00023027"/>
    </source>
</evidence>
<evidence type="ECO:0000256" key="3">
    <source>
        <dbReference type="ARBA" id="ARBA00011881"/>
    </source>
</evidence>
<keyword evidence="4" id="KW-0479">Metal-binding</keyword>
<organism evidence="12 13">
    <name type="scientific">Aequitasia blattaphilus</name>
    <dbReference type="NCBI Taxonomy" id="2949332"/>
    <lineage>
        <taxon>Bacteria</taxon>
        <taxon>Bacillati</taxon>
        <taxon>Bacillota</taxon>
        <taxon>Clostridia</taxon>
        <taxon>Lachnospirales</taxon>
        <taxon>Lachnospiraceae</taxon>
        <taxon>Aequitasia</taxon>
    </lineage>
</organism>
<evidence type="ECO:0000256" key="4">
    <source>
        <dbReference type="ARBA" id="ARBA00022723"/>
    </source>
</evidence>
<keyword evidence="7" id="KW-0464">Manganese</keyword>
<evidence type="ECO:0000256" key="1">
    <source>
        <dbReference type="ARBA" id="ARBA00001936"/>
    </source>
</evidence>
<dbReference type="CDD" id="cd05297">
    <property type="entry name" value="GH4_alpha_glucosidase_galactosidase"/>
    <property type="match status" value="1"/>
</dbReference>
<dbReference type="RefSeq" id="WP_262064641.1">
    <property type="nucleotide sequence ID" value="NZ_JAMXOD010000001.1"/>
</dbReference>